<feature type="region of interest" description="Disordered" evidence="1">
    <location>
        <begin position="178"/>
        <end position="221"/>
    </location>
</feature>
<name>A0A5C3M4S8_9AGAR</name>
<dbReference type="AlphaFoldDB" id="A0A5C3M4S8"/>
<feature type="compositionally biased region" description="Polar residues" evidence="1">
    <location>
        <begin position="554"/>
        <end position="566"/>
    </location>
</feature>
<dbReference type="EMBL" id="ML213597">
    <property type="protein sequence ID" value="TFK40404.1"/>
    <property type="molecule type" value="Genomic_DNA"/>
</dbReference>
<protein>
    <submittedName>
        <fullName evidence="2">Uncharacterized protein</fullName>
    </submittedName>
</protein>
<organism evidence="2 3">
    <name type="scientific">Crucibulum laeve</name>
    <dbReference type="NCBI Taxonomy" id="68775"/>
    <lineage>
        <taxon>Eukaryota</taxon>
        <taxon>Fungi</taxon>
        <taxon>Dikarya</taxon>
        <taxon>Basidiomycota</taxon>
        <taxon>Agaricomycotina</taxon>
        <taxon>Agaricomycetes</taxon>
        <taxon>Agaricomycetidae</taxon>
        <taxon>Agaricales</taxon>
        <taxon>Agaricineae</taxon>
        <taxon>Nidulariaceae</taxon>
        <taxon>Crucibulum</taxon>
    </lineage>
</organism>
<evidence type="ECO:0000313" key="3">
    <source>
        <dbReference type="Proteomes" id="UP000308652"/>
    </source>
</evidence>
<dbReference type="OrthoDB" id="3067135at2759"/>
<feature type="compositionally biased region" description="Polar residues" evidence="1">
    <location>
        <begin position="196"/>
        <end position="205"/>
    </location>
</feature>
<feature type="compositionally biased region" description="Basic residues" evidence="1">
    <location>
        <begin position="212"/>
        <end position="221"/>
    </location>
</feature>
<feature type="region of interest" description="Disordered" evidence="1">
    <location>
        <begin position="538"/>
        <end position="566"/>
    </location>
</feature>
<keyword evidence="3" id="KW-1185">Reference proteome</keyword>
<gene>
    <name evidence="2" type="ORF">BDQ12DRAFT_711759</name>
</gene>
<evidence type="ECO:0000256" key="1">
    <source>
        <dbReference type="SAM" id="MobiDB-lite"/>
    </source>
</evidence>
<proteinExistence type="predicted"/>
<dbReference type="Proteomes" id="UP000308652">
    <property type="component" value="Unassembled WGS sequence"/>
</dbReference>
<sequence length="566" mass="62546">MACLQLNSSSGHDSMLGTFKTPDVVVRRKRKRRAVDPCLGFYLLLDNRASNFPKHDVNTPHESQDHRQLSLNQTVADTSVANRCSTSANVSETLLRTSADAEARSALGDTYNKLDVNTPILTIETFLPLAKPLKRYGRKYNKNTVLEKLMSAAIPNRDTDACIHEDSEETLNLRSRKVRRISPSSTDCSPEGEASLASSSPTNRISRLRQGTAKRKHKHKKLGERLYEAAIVSNGDPLDNLVQPNTNASRQPLQFAPVETPLYSARHVTLRDPRTTNPFRSASSVHTPRAVGCTPSTFQSLTRWRTDYRLGADYTTRPKVTRRGHIVKKYNPKHYCSRSSLDFVPIQEAEEAYGLILRLKRPTSNVKDRIGPVIANDSPLVSKNIYVPHLSFVDFPQKPISSAKTVGEASRSSQPQLLNNVFTAKSTSLPNSVVYNGSLQHSVTNNPVAPAEPSNCKPTSCNDINDITLSRTTCTNTSLSSTARRQSSSPAYTIIRTNTSKKPLKPLASFLDGFLETVRGVAQAEGVLEVKGIQSIHRSSRQNQKVPANPIKSPIQTSIVPEQFTP</sequence>
<reference evidence="2 3" key="1">
    <citation type="journal article" date="2019" name="Nat. Ecol. Evol.">
        <title>Megaphylogeny resolves global patterns of mushroom evolution.</title>
        <authorList>
            <person name="Varga T."/>
            <person name="Krizsan K."/>
            <person name="Foldi C."/>
            <person name="Dima B."/>
            <person name="Sanchez-Garcia M."/>
            <person name="Sanchez-Ramirez S."/>
            <person name="Szollosi G.J."/>
            <person name="Szarkandi J.G."/>
            <person name="Papp V."/>
            <person name="Albert L."/>
            <person name="Andreopoulos W."/>
            <person name="Angelini C."/>
            <person name="Antonin V."/>
            <person name="Barry K.W."/>
            <person name="Bougher N.L."/>
            <person name="Buchanan P."/>
            <person name="Buyck B."/>
            <person name="Bense V."/>
            <person name="Catcheside P."/>
            <person name="Chovatia M."/>
            <person name="Cooper J."/>
            <person name="Damon W."/>
            <person name="Desjardin D."/>
            <person name="Finy P."/>
            <person name="Geml J."/>
            <person name="Haridas S."/>
            <person name="Hughes K."/>
            <person name="Justo A."/>
            <person name="Karasinski D."/>
            <person name="Kautmanova I."/>
            <person name="Kiss B."/>
            <person name="Kocsube S."/>
            <person name="Kotiranta H."/>
            <person name="LaButti K.M."/>
            <person name="Lechner B.E."/>
            <person name="Liimatainen K."/>
            <person name="Lipzen A."/>
            <person name="Lukacs Z."/>
            <person name="Mihaltcheva S."/>
            <person name="Morgado L.N."/>
            <person name="Niskanen T."/>
            <person name="Noordeloos M.E."/>
            <person name="Ohm R.A."/>
            <person name="Ortiz-Santana B."/>
            <person name="Ovrebo C."/>
            <person name="Racz N."/>
            <person name="Riley R."/>
            <person name="Savchenko A."/>
            <person name="Shiryaev A."/>
            <person name="Soop K."/>
            <person name="Spirin V."/>
            <person name="Szebenyi C."/>
            <person name="Tomsovsky M."/>
            <person name="Tulloss R.E."/>
            <person name="Uehling J."/>
            <person name="Grigoriev I.V."/>
            <person name="Vagvolgyi C."/>
            <person name="Papp T."/>
            <person name="Martin F.M."/>
            <person name="Miettinen O."/>
            <person name="Hibbett D.S."/>
            <person name="Nagy L.G."/>
        </authorList>
    </citation>
    <scope>NUCLEOTIDE SEQUENCE [LARGE SCALE GENOMIC DNA]</scope>
    <source>
        <strain evidence="2 3">CBS 166.37</strain>
    </source>
</reference>
<accession>A0A5C3M4S8</accession>
<evidence type="ECO:0000313" key="2">
    <source>
        <dbReference type="EMBL" id="TFK40404.1"/>
    </source>
</evidence>